<dbReference type="SUPFAM" id="SSF46785">
    <property type="entry name" value="Winged helix' DNA-binding domain"/>
    <property type="match status" value="1"/>
</dbReference>
<dbReference type="PRINTS" id="PR00778">
    <property type="entry name" value="HTHARSR"/>
</dbReference>
<reference evidence="6" key="1">
    <citation type="journal article" date="2019" name="Int. J. Syst. Evol. Microbiol.">
        <title>The Global Catalogue of Microorganisms (GCM) 10K type strain sequencing project: providing services to taxonomists for standard genome sequencing and annotation.</title>
        <authorList>
            <consortium name="The Broad Institute Genomics Platform"/>
            <consortium name="The Broad Institute Genome Sequencing Center for Infectious Disease"/>
            <person name="Wu L."/>
            <person name="Ma J."/>
        </authorList>
    </citation>
    <scope>NUCLEOTIDE SEQUENCE [LARGE SCALE GENOMIC DNA]</scope>
    <source>
        <strain evidence="6">CCUG 57113</strain>
    </source>
</reference>
<dbReference type="InterPro" id="IPR036388">
    <property type="entry name" value="WH-like_DNA-bd_sf"/>
</dbReference>
<dbReference type="Proteomes" id="UP001596105">
    <property type="component" value="Unassembled WGS sequence"/>
</dbReference>
<dbReference type="EMBL" id="JBHSMH010000026">
    <property type="protein sequence ID" value="MFC5469174.1"/>
    <property type="molecule type" value="Genomic_DNA"/>
</dbReference>
<sequence>MVLEALASEVRLRIIELLHHEEKSIKDLAEELGLSNAIVSVHVGKLQKAGIVSSRNKRIRDGTFKLCLHAGLPPWRK</sequence>
<proteinExistence type="predicted"/>
<dbReference type="CDD" id="cd00090">
    <property type="entry name" value="HTH_ARSR"/>
    <property type="match status" value="1"/>
</dbReference>
<dbReference type="Gene3D" id="1.10.10.10">
    <property type="entry name" value="Winged helix-like DNA-binding domain superfamily/Winged helix DNA-binding domain"/>
    <property type="match status" value="1"/>
</dbReference>
<feature type="domain" description="HTH arsR-type" evidence="4">
    <location>
        <begin position="1"/>
        <end position="77"/>
    </location>
</feature>
<dbReference type="InterPro" id="IPR051081">
    <property type="entry name" value="HTH_MetalResp_TranReg"/>
</dbReference>
<dbReference type="PROSITE" id="PS50987">
    <property type="entry name" value="HTH_ARSR_2"/>
    <property type="match status" value="1"/>
</dbReference>
<evidence type="ECO:0000256" key="3">
    <source>
        <dbReference type="ARBA" id="ARBA00023163"/>
    </source>
</evidence>
<keyword evidence="1" id="KW-0805">Transcription regulation</keyword>
<keyword evidence="3" id="KW-0804">Transcription</keyword>
<dbReference type="RefSeq" id="WP_378082153.1">
    <property type="nucleotide sequence ID" value="NZ_JBHSMH010000026.1"/>
</dbReference>
<dbReference type="InterPro" id="IPR036390">
    <property type="entry name" value="WH_DNA-bd_sf"/>
</dbReference>
<accession>A0ABW0LTQ5</accession>
<dbReference type="Pfam" id="PF01022">
    <property type="entry name" value="HTH_5"/>
    <property type="match status" value="1"/>
</dbReference>
<evidence type="ECO:0000259" key="4">
    <source>
        <dbReference type="PROSITE" id="PS50987"/>
    </source>
</evidence>
<evidence type="ECO:0000313" key="6">
    <source>
        <dbReference type="Proteomes" id="UP001596105"/>
    </source>
</evidence>
<dbReference type="PANTHER" id="PTHR33154">
    <property type="entry name" value="TRANSCRIPTIONAL REGULATOR, ARSR FAMILY"/>
    <property type="match status" value="1"/>
</dbReference>
<name>A0ABW0LTQ5_9BACL</name>
<comment type="caution">
    <text evidence="5">The sequence shown here is derived from an EMBL/GenBank/DDBJ whole genome shotgun (WGS) entry which is preliminary data.</text>
</comment>
<dbReference type="InterPro" id="IPR011991">
    <property type="entry name" value="ArsR-like_HTH"/>
</dbReference>
<dbReference type="SMART" id="SM00418">
    <property type="entry name" value="HTH_ARSR"/>
    <property type="match status" value="1"/>
</dbReference>
<dbReference type="InterPro" id="IPR001845">
    <property type="entry name" value="HTH_ArsR_DNA-bd_dom"/>
</dbReference>
<keyword evidence="2" id="KW-0238">DNA-binding</keyword>
<evidence type="ECO:0000256" key="2">
    <source>
        <dbReference type="ARBA" id="ARBA00023125"/>
    </source>
</evidence>
<evidence type="ECO:0000256" key="1">
    <source>
        <dbReference type="ARBA" id="ARBA00023015"/>
    </source>
</evidence>
<dbReference type="PANTHER" id="PTHR33154:SF33">
    <property type="entry name" value="TRANSCRIPTIONAL REPRESSOR SDPR"/>
    <property type="match status" value="1"/>
</dbReference>
<protein>
    <submittedName>
        <fullName evidence="5">ArsR/SmtB family transcription factor</fullName>
    </submittedName>
</protein>
<gene>
    <name evidence="5" type="ORF">ACFPPD_10625</name>
</gene>
<evidence type="ECO:0000313" key="5">
    <source>
        <dbReference type="EMBL" id="MFC5469174.1"/>
    </source>
</evidence>
<organism evidence="5 6">
    <name type="scientific">Cohnella suwonensis</name>
    <dbReference type="NCBI Taxonomy" id="696072"/>
    <lineage>
        <taxon>Bacteria</taxon>
        <taxon>Bacillati</taxon>
        <taxon>Bacillota</taxon>
        <taxon>Bacilli</taxon>
        <taxon>Bacillales</taxon>
        <taxon>Paenibacillaceae</taxon>
        <taxon>Cohnella</taxon>
    </lineage>
</organism>
<keyword evidence="6" id="KW-1185">Reference proteome</keyword>